<dbReference type="AlphaFoldDB" id="A0A3R7EDH0"/>
<reference evidence="2 3" key="1">
    <citation type="submission" date="2018-09" db="EMBL/GenBank/DDBJ databases">
        <title>Genomic Encyclopedia of Archaeal and Bacterial Type Strains, Phase II (KMG-II): from individual species to whole genera.</title>
        <authorList>
            <person name="Goeker M."/>
        </authorList>
    </citation>
    <scope>NUCLEOTIDE SEQUENCE [LARGE SCALE GENOMIC DNA]</scope>
    <source>
        <strain evidence="2 3">DSM 13151</strain>
    </source>
</reference>
<gene>
    <name evidence="2" type="ORF">ATJ93_3194</name>
</gene>
<organism evidence="2 3">
    <name type="scientific">Halopiger aswanensis</name>
    <dbReference type="NCBI Taxonomy" id="148449"/>
    <lineage>
        <taxon>Archaea</taxon>
        <taxon>Methanobacteriati</taxon>
        <taxon>Methanobacteriota</taxon>
        <taxon>Stenosarchaea group</taxon>
        <taxon>Halobacteria</taxon>
        <taxon>Halobacteriales</taxon>
        <taxon>Natrialbaceae</taxon>
        <taxon>Halopiger</taxon>
    </lineage>
</organism>
<sequence>MRRLLLVVALAALVSVAGCSGFGGETAAPSSDADGTLEVAGNGTVDTQNRTTDATATNQTVQIEANESVAGSEWESLSVTYPREHFTVESAQHDEIALGVDTNGDGSIDREFNETHVSGVNNNDYSFTVELDAEYALEAGDVIVAEYPAVDNPSEPGEYVVEVALNEAQTVEGTITIADDEDP</sequence>
<comment type="caution">
    <text evidence="2">The sequence shown here is derived from an EMBL/GenBank/DDBJ whole genome shotgun (WGS) entry which is preliminary data.</text>
</comment>
<evidence type="ECO:0000313" key="2">
    <source>
        <dbReference type="EMBL" id="RKD93564.1"/>
    </source>
</evidence>
<accession>A0A3R7EDH0</accession>
<dbReference type="EMBL" id="RAPO01000003">
    <property type="protein sequence ID" value="RKD93564.1"/>
    <property type="molecule type" value="Genomic_DNA"/>
</dbReference>
<feature type="compositionally biased region" description="Polar residues" evidence="1">
    <location>
        <begin position="44"/>
        <end position="54"/>
    </location>
</feature>
<proteinExistence type="predicted"/>
<dbReference type="Proteomes" id="UP000283805">
    <property type="component" value="Unassembled WGS sequence"/>
</dbReference>
<evidence type="ECO:0000313" key="3">
    <source>
        <dbReference type="Proteomes" id="UP000283805"/>
    </source>
</evidence>
<dbReference type="PROSITE" id="PS51257">
    <property type="entry name" value="PROKAR_LIPOPROTEIN"/>
    <property type="match status" value="1"/>
</dbReference>
<keyword evidence="3" id="KW-1185">Reference proteome</keyword>
<evidence type="ECO:0000256" key="1">
    <source>
        <dbReference type="SAM" id="MobiDB-lite"/>
    </source>
</evidence>
<dbReference type="OrthoDB" id="253087at2157"/>
<name>A0A3R7EDH0_9EURY</name>
<feature type="region of interest" description="Disordered" evidence="1">
    <location>
        <begin position="25"/>
        <end position="54"/>
    </location>
</feature>
<dbReference type="RefSeq" id="WP_120245568.1">
    <property type="nucleotide sequence ID" value="NZ_RAPO01000003.1"/>
</dbReference>
<protein>
    <submittedName>
        <fullName evidence="2">Uncharacterized protein</fullName>
    </submittedName>
</protein>